<dbReference type="GO" id="GO:0003723">
    <property type="term" value="F:RNA binding"/>
    <property type="evidence" value="ECO:0007669"/>
    <property type="project" value="UniProtKB-KW"/>
</dbReference>
<sequence>MFVQPGADPLVLCFVDFATTAQAAIALEALQGDNDIFKSLIHLISLLVSLNNWQTLKNLRCFSVFSRLDFAGYKFDENDRESANLRLQFARFPGPRSFSGPRGRR</sequence>
<dbReference type="PANTHER" id="PTHR10501">
    <property type="entry name" value="U1 SMALL NUCLEAR RIBONUCLEOPROTEIN A/U2 SMALL NUCLEAR RIBONUCLEOPROTEIN B"/>
    <property type="match status" value="1"/>
</dbReference>
<accession>A0A426ZB05</accession>
<evidence type="ECO:0000313" key="2">
    <source>
        <dbReference type="EMBL" id="RRT61168.1"/>
    </source>
</evidence>
<keyword evidence="1" id="KW-0694">RNA-binding</keyword>
<evidence type="ECO:0000313" key="3">
    <source>
        <dbReference type="Proteomes" id="UP000287651"/>
    </source>
</evidence>
<dbReference type="AlphaFoldDB" id="A0A426ZB05"/>
<comment type="caution">
    <text evidence="2">The sequence shown here is derived from an EMBL/GenBank/DDBJ whole genome shotgun (WGS) entry which is preliminary data.</text>
</comment>
<dbReference type="EMBL" id="AMZH03007505">
    <property type="protein sequence ID" value="RRT61168.1"/>
    <property type="molecule type" value="Genomic_DNA"/>
</dbReference>
<protein>
    <recommendedName>
        <fullName evidence="4">RRM domain-containing protein</fullName>
    </recommendedName>
</protein>
<reference evidence="2 3" key="1">
    <citation type="journal article" date="2014" name="Agronomy (Basel)">
        <title>A Draft Genome Sequence for Ensete ventricosum, the Drought-Tolerant Tree Against Hunger.</title>
        <authorList>
            <person name="Harrison J."/>
            <person name="Moore K.A."/>
            <person name="Paszkiewicz K."/>
            <person name="Jones T."/>
            <person name="Grant M."/>
            <person name="Ambacheew D."/>
            <person name="Muzemil S."/>
            <person name="Studholme D.J."/>
        </authorList>
    </citation>
    <scope>NUCLEOTIDE SEQUENCE [LARGE SCALE GENOMIC DNA]</scope>
</reference>
<dbReference type="Proteomes" id="UP000287651">
    <property type="component" value="Unassembled WGS sequence"/>
</dbReference>
<gene>
    <name evidence="2" type="ORF">B296_00016909</name>
</gene>
<organism evidence="2 3">
    <name type="scientific">Ensete ventricosum</name>
    <name type="common">Abyssinian banana</name>
    <name type="synonym">Musa ensete</name>
    <dbReference type="NCBI Taxonomy" id="4639"/>
    <lineage>
        <taxon>Eukaryota</taxon>
        <taxon>Viridiplantae</taxon>
        <taxon>Streptophyta</taxon>
        <taxon>Embryophyta</taxon>
        <taxon>Tracheophyta</taxon>
        <taxon>Spermatophyta</taxon>
        <taxon>Magnoliopsida</taxon>
        <taxon>Liliopsida</taxon>
        <taxon>Zingiberales</taxon>
        <taxon>Musaceae</taxon>
        <taxon>Ensete</taxon>
    </lineage>
</organism>
<evidence type="ECO:0008006" key="4">
    <source>
        <dbReference type="Google" id="ProtNLM"/>
    </source>
</evidence>
<proteinExistence type="predicted"/>
<name>A0A426ZB05_ENSVE</name>
<evidence type="ECO:0000256" key="1">
    <source>
        <dbReference type="ARBA" id="ARBA00022884"/>
    </source>
</evidence>